<gene>
    <name evidence="1" type="ORF">EWV53_16035</name>
</gene>
<sequence>MTENCPSIEKGKHRENSPIVHQKSTTLIALAIYQWKGIQGLWDLEEKFALVIFDGSPLTPEREGGTRPKSS</sequence>
<evidence type="ECO:0000313" key="1">
    <source>
        <dbReference type="EMBL" id="TRV59816.1"/>
    </source>
</evidence>
<evidence type="ECO:0000313" key="2">
    <source>
        <dbReference type="Proteomes" id="UP000317165"/>
    </source>
</evidence>
<organism evidence="1 2">
    <name type="scientific">Microcystis panniformis Mp_MB_F_20051200_S9</name>
    <dbReference type="NCBI Taxonomy" id="2486223"/>
    <lineage>
        <taxon>Bacteria</taxon>
        <taxon>Bacillati</taxon>
        <taxon>Cyanobacteriota</taxon>
        <taxon>Cyanophyceae</taxon>
        <taxon>Oscillatoriophycideae</taxon>
        <taxon>Chroococcales</taxon>
        <taxon>Microcystaceae</taxon>
        <taxon>Microcystis</taxon>
    </lineage>
</organism>
<reference evidence="1 2" key="1">
    <citation type="submission" date="2019-01" db="EMBL/GenBank/DDBJ databases">
        <title>Coherence of Microcystis species and biogeography revealed through population genomics.</title>
        <authorList>
            <person name="Perez-Carrascal O.M."/>
            <person name="Terrat Y."/>
            <person name="Giani A."/>
            <person name="Fortin N."/>
            <person name="Tromas N."/>
            <person name="Shapiro B.J."/>
        </authorList>
    </citation>
    <scope>NUCLEOTIDE SEQUENCE [LARGE SCALE GENOMIC DNA]</scope>
    <source>
        <strain evidence="1">Mp_MB_F_20051200_S9</strain>
    </source>
</reference>
<dbReference type="EMBL" id="SFAC01000188">
    <property type="protein sequence ID" value="TRV59816.1"/>
    <property type="molecule type" value="Genomic_DNA"/>
</dbReference>
<proteinExistence type="predicted"/>
<dbReference type="Proteomes" id="UP000317165">
    <property type="component" value="Unassembled WGS sequence"/>
</dbReference>
<comment type="caution">
    <text evidence="1">The sequence shown here is derived from an EMBL/GenBank/DDBJ whole genome shotgun (WGS) entry which is preliminary data.</text>
</comment>
<protein>
    <submittedName>
        <fullName evidence="1">Uncharacterized protein</fullName>
    </submittedName>
</protein>
<dbReference type="AlphaFoldDB" id="A0A552PSF3"/>
<accession>A0A552PSF3</accession>
<name>A0A552PSF3_9CHRO</name>